<evidence type="ECO:0000256" key="2">
    <source>
        <dbReference type="ARBA" id="ARBA00023002"/>
    </source>
</evidence>
<keyword evidence="5" id="KW-1185">Reference proteome</keyword>
<dbReference type="PANTHER" id="PTHR48106">
    <property type="entry name" value="QUINONE OXIDOREDUCTASE PIG3-RELATED"/>
    <property type="match status" value="1"/>
</dbReference>
<evidence type="ECO:0000313" key="5">
    <source>
        <dbReference type="Proteomes" id="UP001528912"/>
    </source>
</evidence>
<dbReference type="InterPro" id="IPR020843">
    <property type="entry name" value="ER"/>
</dbReference>
<dbReference type="EMBL" id="JAROAV010000002">
    <property type="protein sequence ID" value="MDF8262735.1"/>
    <property type="molecule type" value="Genomic_DNA"/>
</dbReference>
<gene>
    <name evidence="4" type="ORF">P4R38_00570</name>
</gene>
<dbReference type="RefSeq" id="WP_277190506.1">
    <property type="nucleotide sequence ID" value="NZ_JAROAV010000002.1"/>
</dbReference>
<dbReference type="SMART" id="SM00829">
    <property type="entry name" value="PKS_ER"/>
    <property type="match status" value="1"/>
</dbReference>
<dbReference type="Pfam" id="PF13602">
    <property type="entry name" value="ADH_zinc_N_2"/>
    <property type="match status" value="1"/>
</dbReference>
<dbReference type="SUPFAM" id="SSF51735">
    <property type="entry name" value="NAD(P)-binding Rossmann-fold domains"/>
    <property type="match status" value="1"/>
</dbReference>
<dbReference type="PANTHER" id="PTHR48106:SF13">
    <property type="entry name" value="QUINONE OXIDOREDUCTASE-RELATED"/>
    <property type="match status" value="1"/>
</dbReference>
<evidence type="ECO:0000259" key="3">
    <source>
        <dbReference type="SMART" id="SM00829"/>
    </source>
</evidence>
<comment type="caution">
    <text evidence="4">The sequence shown here is derived from an EMBL/GenBank/DDBJ whole genome shotgun (WGS) entry which is preliminary data.</text>
</comment>
<dbReference type="SUPFAM" id="SSF50129">
    <property type="entry name" value="GroES-like"/>
    <property type="match status" value="1"/>
</dbReference>
<keyword evidence="2" id="KW-0560">Oxidoreductase</keyword>
<evidence type="ECO:0000313" key="4">
    <source>
        <dbReference type="EMBL" id="MDF8262735.1"/>
    </source>
</evidence>
<proteinExistence type="predicted"/>
<feature type="domain" description="Enoyl reductase (ER)" evidence="3">
    <location>
        <begin position="13"/>
        <end position="319"/>
    </location>
</feature>
<dbReference type="Proteomes" id="UP001528912">
    <property type="component" value="Unassembled WGS sequence"/>
</dbReference>
<dbReference type="Gene3D" id="3.90.180.10">
    <property type="entry name" value="Medium-chain alcohol dehydrogenases, catalytic domain"/>
    <property type="match status" value="1"/>
</dbReference>
<dbReference type="Gene3D" id="3.40.50.720">
    <property type="entry name" value="NAD(P)-binding Rossmann-like Domain"/>
    <property type="match status" value="1"/>
</dbReference>
<keyword evidence="1" id="KW-0521">NADP</keyword>
<name>A0ABT6C252_9MICO</name>
<dbReference type="InterPro" id="IPR011032">
    <property type="entry name" value="GroES-like_sf"/>
</dbReference>
<sequence length="321" mass="32547">MKQLQFTAPAPDGSATVVADVVDPTPGPGEVLIEVTHAGVNFKDVMVRRGDPEYAAAWPAVAGLEVAGVVRSVGPGAVAPPVGSRVVALTNLHGLAGLVVVPAQLVVPTPASVSDELAATVPGAWATPQLLLRRLPRDGGRVLVHSAAGGVAQAVAQLAARHGVVELVGAVGSPGRVQAAEASGYDEVHVRGQDLVERVGARRFDLVLDPLGTEHLGKDVEMTAPGGVVVLFGNAGGGASEPLPTHPELMSRNVGLAGFSVNALSAVRPDLVRAAMSEVLDAMAQGEVRGAVTVLHGLDQARVAHDALASGRAPGKYVIAL</sequence>
<evidence type="ECO:0000256" key="1">
    <source>
        <dbReference type="ARBA" id="ARBA00022857"/>
    </source>
</evidence>
<reference evidence="4 5" key="1">
    <citation type="submission" date="2023-03" db="EMBL/GenBank/DDBJ databases">
        <title>YIM 133296 draft genome.</title>
        <authorList>
            <person name="Xiong L."/>
        </authorList>
    </citation>
    <scope>NUCLEOTIDE SEQUENCE [LARGE SCALE GENOMIC DNA]</scope>
    <source>
        <strain evidence="4 5">YIM 133296</strain>
    </source>
</reference>
<dbReference type="InterPro" id="IPR013154">
    <property type="entry name" value="ADH-like_N"/>
</dbReference>
<organism evidence="4 5">
    <name type="scientific">Luteipulveratus flavus</name>
    <dbReference type="NCBI Taxonomy" id="3031728"/>
    <lineage>
        <taxon>Bacteria</taxon>
        <taxon>Bacillati</taxon>
        <taxon>Actinomycetota</taxon>
        <taxon>Actinomycetes</taxon>
        <taxon>Micrococcales</taxon>
        <taxon>Dermacoccaceae</taxon>
        <taxon>Luteipulveratus</taxon>
    </lineage>
</organism>
<dbReference type="Pfam" id="PF08240">
    <property type="entry name" value="ADH_N"/>
    <property type="match status" value="1"/>
</dbReference>
<dbReference type="InterPro" id="IPR036291">
    <property type="entry name" value="NAD(P)-bd_dom_sf"/>
</dbReference>
<accession>A0ABT6C252</accession>
<protein>
    <submittedName>
        <fullName evidence="4">Zinc-binding alcohol dehydrogenase family protein</fullName>
    </submittedName>
</protein>